<organism evidence="2 3">
    <name type="scientific">Pediococcus acidilactici</name>
    <dbReference type="NCBI Taxonomy" id="1254"/>
    <lineage>
        <taxon>Bacteria</taxon>
        <taxon>Bacillati</taxon>
        <taxon>Bacillota</taxon>
        <taxon>Bacilli</taxon>
        <taxon>Lactobacillales</taxon>
        <taxon>Lactobacillaceae</taxon>
        <taxon>Pediococcus</taxon>
        <taxon>Pediococcus acidilactici group</taxon>
    </lineage>
</organism>
<reference evidence="2" key="1">
    <citation type="journal article" date="2023" name="PeerJ">
        <title>Selection and evaluation of lactic acid bacteria from chicken feces in Thailand as potential probiotics.</title>
        <authorList>
            <person name="Khurajog B."/>
            <person name="Disastra Y."/>
            <person name="Lawwyne L.D."/>
            <person name="Sirichokchatchawan W."/>
            <person name="Niyomtham W."/>
            <person name="Yindee J."/>
            <person name="Hampson D.J."/>
            <person name="Prapasarakul N."/>
        </authorList>
    </citation>
    <scope>NUCLEOTIDE SEQUENCE</scope>
    <source>
        <strain evidence="2">BF14</strain>
    </source>
</reference>
<evidence type="ECO:0000313" key="2">
    <source>
        <dbReference type="EMBL" id="MDV2911024.1"/>
    </source>
</evidence>
<sequence>MLAAIDLVVQNLPGYTLGSVFNEIDYQTLSEMIEARKSGESNDSSGVMTPTGTRVTPGRMGVDPGNQPVMSLAEFAKKF</sequence>
<proteinExistence type="predicted"/>
<gene>
    <name evidence="2" type="ORF">R0H03_03980</name>
</gene>
<feature type="region of interest" description="Disordered" evidence="1">
    <location>
        <begin position="36"/>
        <end position="67"/>
    </location>
</feature>
<reference evidence="2" key="2">
    <citation type="submission" date="2023-10" db="EMBL/GenBank/DDBJ databases">
        <authorList>
            <person name="Khurajog B."/>
        </authorList>
    </citation>
    <scope>NUCLEOTIDE SEQUENCE</scope>
    <source>
        <strain evidence="2">BF14</strain>
    </source>
</reference>
<feature type="compositionally biased region" description="Polar residues" evidence="1">
    <location>
        <begin position="41"/>
        <end position="54"/>
    </location>
</feature>
<evidence type="ECO:0000313" key="3">
    <source>
        <dbReference type="Proteomes" id="UP001280415"/>
    </source>
</evidence>
<accession>A0AAW8YMS2</accession>
<dbReference type="Proteomes" id="UP001280415">
    <property type="component" value="Unassembled WGS sequence"/>
</dbReference>
<dbReference type="AlphaFoldDB" id="A0AAW8YMS2"/>
<evidence type="ECO:0000256" key="1">
    <source>
        <dbReference type="SAM" id="MobiDB-lite"/>
    </source>
</evidence>
<dbReference type="EMBL" id="JAWJAX010000003">
    <property type="protein sequence ID" value="MDV2911024.1"/>
    <property type="molecule type" value="Genomic_DNA"/>
</dbReference>
<comment type="caution">
    <text evidence="2">The sequence shown here is derived from an EMBL/GenBank/DDBJ whole genome shotgun (WGS) entry which is preliminary data.</text>
</comment>
<protein>
    <submittedName>
        <fullName evidence="2">Phage tail tape measure protein</fullName>
    </submittedName>
</protein>
<name>A0AAW8YMS2_PEDAC</name>
<dbReference type="RefSeq" id="WP_317052041.1">
    <property type="nucleotide sequence ID" value="NZ_CP140878.1"/>
</dbReference>